<dbReference type="EMBL" id="LT551602">
    <property type="protein sequence ID" value="SAL97196.1"/>
    <property type="molecule type" value="Genomic_DNA"/>
</dbReference>
<dbReference type="AlphaFoldDB" id="A0A168LNY9"/>
<evidence type="ECO:0000259" key="1">
    <source>
        <dbReference type="Pfam" id="PF09994"/>
    </source>
</evidence>
<dbReference type="Pfam" id="PF09994">
    <property type="entry name" value="T6SS_Tle1-like_cat"/>
    <property type="match status" value="1"/>
</dbReference>
<keyword evidence="3" id="KW-1185">Reference proteome</keyword>
<gene>
    <name evidence="2" type="primary">ABSGL_02667.1 scaffold 3684</name>
</gene>
<dbReference type="InterPro" id="IPR018712">
    <property type="entry name" value="Tle1-like_cat"/>
</dbReference>
<reference evidence="2" key="1">
    <citation type="submission" date="2016-04" db="EMBL/GenBank/DDBJ databases">
        <authorList>
            <person name="Evans L.H."/>
            <person name="Alamgir A."/>
            <person name="Owens N."/>
            <person name="Weber N.D."/>
            <person name="Virtaneva K."/>
            <person name="Barbian K."/>
            <person name="Babar A."/>
            <person name="Rosenke K."/>
        </authorList>
    </citation>
    <scope>NUCLEOTIDE SEQUENCE [LARGE SCALE GENOMIC DNA]</scope>
    <source>
        <strain evidence="2">CBS 101.48</strain>
    </source>
</reference>
<dbReference type="OrthoDB" id="59699at2759"/>
<dbReference type="InParanoid" id="A0A168LNY9"/>
<sequence length="130" mass="14944">MPSKVASKSVFRRRLIVCMDGTWQWFEHVNMSPHTYKGEQWIQIPGYFQDVGLTEKGKGEPWHDVDQQICDAYHFVCNTIRDHEKDEIWILGDSKGGITLKLPLKIKNHMNFECDTNALFPQSGSSDAST</sequence>
<proteinExistence type="predicted"/>
<evidence type="ECO:0000313" key="2">
    <source>
        <dbReference type="EMBL" id="SAL97196.1"/>
    </source>
</evidence>
<feature type="domain" description="T6SS Phospholipase effector Tle1-like catalytic" evidence="1">
    <location>
        <begin position="13"/>
        <end position="99"/>
    </location>
</feature>
<protein>
    <recommendedName>
        <fullName evidence="1">T6SS Phospholipase effector Tle1-like catalytic domain-containing protein</fullName>
    </recommendedName>
</protein>
<name>A0A168LNY9_ABSGL</name>
<dbReference type="Proteomes" id="UP000078561">
    <property type="component" value="Unassembled WGS sequence"/>
</dbReference>
<dbReference type="STRING" id="4829.A0A168LNY9"/>
<accession>A0A168LNY9</accession>
<evidence type="ECO:0000313" key="3">
    <source>
        <dbReference type="Proteomes" id="UP000078561"/>
    </source>
</evidence>
<organism evidence="2">
    <name type="scientific">Absidia glauca</name>
    <name type="common">Pin mould</name>
    <dbReference type="NCBI Taxonomy" id="4829"/>
    <lineage>
        <taxon>Eukaryota</taxon>
        <taxon>Fungi</taxon>
        <taxon>Fungi incertae sedis</taxon>
        <taxon>Mucoromycota</taxon>
        <taxon>Mucoromycotina</taxon>
        <taxon>Mucoromycetes</taxon>
        <taxon>Mucorales</taxon>
        <taxon>Cunninghamellaceae</taxon>
        <taxon>Absidia</taxon>
    </lineage>
</organism>